<feature type="region of interest" description="Disordered" evidence="1">
    <location>
        <begin position="1"/>
        <end position="29"/>
    </location>
</feature>
<dbReference type="AlphaFoldDB" id="A0A5S9R5M2"/>
<protein>
    <submittedName>
        <fullName evidence="2">Uncharacterized protein</fullName>
    </submittedName>
</protein>
<proteinExistence type="predicted"/>
<sequence length="71" mass="7960">MSAPTGGTYTIGSRTFDHRGNKIGPPYPLGSPELRQHIADMVWQSQLTPYQRLQVDGDVPRFLTATREDET</sequence>
<reference evidence="2 3" key="1">
    <citation type="submission" date="2019-11" db="EMBL/GenBank/DDBJ databases">
        <authorList>
            <person name="Holert J."/>
        </authorList>
    </citation>
    <scope>NUCLEOTIDE SEQUENCE [LARGE SCALE GENOMIC DNA]</scope>
    <source>
        <strain evidence="2">BC8_1</strain>
    </source>
</reference>
<evidence type="ECO:0000313" key="3">
    <source>
        <dbReference type="Proteomes" id="UP000430146"/>
    </source>
</evidence>
<evidence type="ECO:0000256" key="1">
    <source>
        <dbReference type="SAM" id="MobiDB-lite"/>
    </source>
</evidence>
<organism evidence="2 3">
    <name type="scientific">Mycolicibacterium vanbaalenii</name>
    <name type="common">Mycobacterium vanbaalenii</name>
    <dbReference type="NCBI Taxonomy" id="110539"/>
    <lineage>
        <taxon>Bacteria</taxon>
        <taxon>Bacillati</taxon>
        <taxon>Actinomycetota</taxon>
        <taxon>Actinomycetes</taxon>
        <taxon>Mycobacteriales</taxon>
        <taxon>Mycobacteriaceae</taxon>
        <taxon>Mycolicibacterium</taxon>
    </lineage>
</organism>
<feature type="compositionally biased region" description="Polar residues" evidence="1">
    <location>
        <begin position="1"/>
        <end position="13"/>
    </location>
</feature>
<name>A0A5S9R5M2_MYCVN</name>
<gene>
    <name evidence="2" type="ORF">AELLOGFF_05527</name>
</gene>
<dbReference type="EMBL" id="CACSIP010000035">
    <property type="protein sequence ID" value="CAA0129301.1"/>
    <property type="molecule type" value="Genomic_DNA"/>
</dbReference>
<keyword evidence="3" id="KW-1185">Reference proteome</keyword>
<evidence type="ECO:0000313" key="2">
    <source>
        <dbReference type="EMBL" id="CAA0129301.1"/>
    </source>
</evidence>
<dbReference type="Proteomes" id="UP000430146">
    <property type="component" value="Unassembled WGS sequence"/>
</dbReference>
<dbReference type="RefSeq" id="WP_159233492.1">
    <property type="nucleotide sequence ID" value="NZ_CACSIP010000035.1"/>
</dbReference>
<accession>A0A5S9R5M2</accession>